<sequence>MITVAVTGGIGAGKSTVSRRLAELGAVVIDSDRLAREVVAPGSAGLAEIAAEFGTDVIAADGSLLRPALAAIVFGDPAARTRLESITHPRVRALFEEQRAAAPANAVVVNDIPLLVDLRVAAGFHLVLTVRADPEVRVARLIDRGLAEADARARIAAQITDADRDPLTDKWLDNDGAPEALESTIDSLWRDRLLPFERNVREGRVADPSGGAGTAVADPATARRLAARIGAAVPGSAVTVLAPTGPAPGSVHLRAATVDPRLLPELTAAGFPPLARPSGVAVVGDADAAVHRHGAADPGQPADVDVLLGLR</sequence>
<dbReference type="InterPro" id="IPR001977">
    <property type="entry name" value="Depp_CoAkinase"/>
</dbReference>
<comment type="similarity">
    <text evidence="3">Belongs to the CoaE family.</text>
</comment>
<dbReference type="PROSITE" id="PS51219">
    <property type="entry name" value="DPCK"/>
    <property type="match status" value="1"/>
</dbReference>
<comment type="caution">
    <text evidence="5">The sequence shown here is derived from an EMBL/GenBank/DDBJ whole genome shotgun (WGS) entry which is preliminary data.</text>
</comment>
<protein>
    <recommendedName>
        <fullName evidence="3 4">Dephospho-CoA kinase</fullName>
        <ecNumber evidence="3 4">2.7.1.24</ecNumber>
    </recommendedName>
    <alternativeName>
        <fullName evidence="3">Dephosphocoenzyme A kinase</fullName>
    </alternativeName>
</protein>
<dbReference type="OrthoDB" id="9812943at2"/>
<comment type="subcellular location">
    <subcellularLocation>
        <location evidence="3">Cytoplasm</location>
    </subcellularLocation>
</comment>
<dbReference type="CDD" id="cd02022">
    <property type="entry name" value="DPCK"/>
    <property type="match status" value="1"/>
</dbReference>
<dbReference type="HAMAP" id="MF_00376">
    <property type="entry name" value="Dephospho_CoA_kinase"/>
    <property type="match status" value="1"/>
</dbReference>
<proteinExistence type="inferred from homology"/>
<comment type="catalytic activity">
    <reaction evidence="3">
        <text>3'-dephospho-CoA + ATP = ADP + CoA + H(+)</text>
        <dbReference type="Rhea" id="RHEA:18245"/>
        <dbReference type="ChEBI" id="CHEBI:15378"/>
        <dbReference type="ChEBI" id="CHEBI:30616"/>
        <dbReference type="ChEBI" id="CHEBI:57287"/>
        <dbReference type="ChEBI" id="CHEBI:57328"/>
        <dbReference type="ChEBI" id="CHEBI:456216"/>
        <dbReference type="EC" id="2.7.1.24"/>
    </reaction>
</comment>
<dbReference type="SUPFAM" id="SSF52540">
    <property type="entry name" value="P-loop containing nucleoside triphosphate hydrolases"/>
    <property type="match status" value="1"/>
</dbReference>
<evidence type="ECO:0000313" key="5">
    <source>
        <dbReference type="EMBL" id="TKV60644.1"/>
    </source>
</evidence>
<reference evidence="5 6" key="1">
    <citation type="submission" date="2019-05" db="EMBL/GenBank/DDBJ databases">
        <title>Nakamurella sp. N5BH11, whole genome shotgun sequence.</title>
        <authorList>
            <person name="Tuo L."/>
        </authorList>
    </citation>
    <scope>NUCLEOTIDE SEQUENCE [LARGE SCALE GENOMIC DNA]</scope>
    <source>
        <strain evidence="5 6">N5BH11</strain>
    </source>
</reference>
<dbReference type="Proteomes" id="UP000306985">
    <property type="component" value="Unassembled WGS sequence"/>
</dbReference>
<comment type="function">
    <text evidence="3">Catalyzes the phosphorylation of the 3'-hydroxyl group of dephosphocoenzyme A to form coenzyme A.</text>
</comment>
<keyword evidence="3" id="KW-0963">Cytoplasm</keyword>
<dbReference type="RefSeq" id="WP_137447948.1">
    <property type="nucleotide sequence ID" value="NZ_SZZH01000001.1"/>
</dbReference>
<dbReference type="PANTHER" id="PTHR10695">
    <property type="entry name" value="DEPHOSPHO-COA KINASE-RELATED"/>
    <property type="match status" value="1"/>
</dbReference>
<evidence type="ECO:0000256" key="4">
    <source>
        <dbReference type="NCBIfam" id="TIGR00152"/>
    </source>
</evidence>
<name>A0A4U6QJP2_9ACTN</name>
<evidence type="ECO:0000313" key="6">
    <source>
        <dbReference type="Proteomes" id="UP000306985"/>
    </source>
</evidence>
<organism evidence="5 6">
    <name type="scientific">Nakamurella flava</name>
    <dbReference type="NCBI Taxonomy" id="2576308"/>
    <lineage>
        <taxon>Bacteria</taxon>
        <taxon>Bacillati</taxon>
        <taxon>Actinomycetota</taxon>
        <taxon>Actinomycetes</taxon>
        <taxon>Nakamurellales</taxon>
        <taxon>Nakamurellaceae</taxon>
        <taxon>Nakamurella</taxon>
    </lineage>
</organism>
<dbReference type="PANTHER" id="PTHR10695:SF46">
    <property type="entry name" value="BIFUNCTIONAL COENZYME A SYNTHASE-RELATED"/>
    <property type="match status" value="1"/>
</dbReference>
<keyword evidence="6" id="KW-1185">Reference proteome</keyword>
<dbReference type="Gene3D" id="3.40.50.300">
    <property type="entry name" value="P-loop containing nucleotide triphosphate hydrolases"/>
    <property type="match status" value="1"/>
</dbReference>
<accession>A0A4U6QJP2</accession>
<dbReference type="GO" id="GO:0004140">
    <property type="term" value="F:dephospho-CoA kinase activity"/>
    <property type="evidence" value="ECO:0007669"/>
    <property type="project" value="UniProtKB-UniRule"/>
</dbReference>
<comment type="pathway">
    <text evidence="3">Cofactor biosynthesis; coenzyme A biosynthesis; CoA from (R)-pantothenate: step 5/5.</text>
</comment>
<gene>
    <name evidence="3" type="primary">coaE</name>
    <name evidence="5" type="ORF">FDO65_02810</name>
</gene>
<keyword evidence="3" id="KW-0173">Coenzyme A biosynthesis</keyword>
<evidence type="ECO:0000256" key="3">
    <source>
        <dbReference type="HAMAP-Rule" id="MF_00376"/>
    </source>
</evidence>
<dbReference type="GO" id="GO:0005524">
    <property type="term" value="F:ATP binding"/>
    <property type="evidence" value="ECO:0007669"/>
    <property type="project" value="UniProtKB-UniRule"/>
</dbReference>
<dbReference type="GO" id="GO:0015937">
    <property type="term" value="P:coenzyme A biosynthetic process"/>
    <property type="evidence" value="ECO:0007669"/>
    <property type="project" value="UniProtKB-UniRule"/>
</dbReference>
<dbReference type="Pfam" id="PF01121">
    <property type="entry name" value="CoaE"/>
    <property type="match status" value="1"/>
</dbReference>
<dbReference type="EC" id="2.7.1.24" evidence="3 4"/>
<dbReference type="NCBIfam" id="TIGR00152">
    <property type="entry name" value="dephospho-CoA kinase"/>
    <property type="match status" value="1"/>
</dbReference>
<keyword evidence="3 5" id="KW-0808">Transferase</keyword>
<dbReference type="AlphaFoldDB" id="A0A4U6QJP2"/>
<keyword evidence="2 3" id="KW-0067">ATP-binding</keyword>
<keyword evidence="3 5" id="KW-0418">Kinase</keyword>
<evidence type="ECO:0000256" key="1">
    <source>
        <dbReference type="ARBA" id="ARBA00022741"/>
    </source>
</evidence>
<feature type="binding site" evidence="3">
    <location>
        <begin position="11"/>
        <end position="16"/>
    </location>
    <ligand>
        <name>ATP</name>
        <dbReference type="ChEBI" id="CHEBI:30616"/>
    </ligand>
</feature>
<dbReference type="InterPro" id="IPR027417">
    <property type="entry name" value="P-loop_NTPase"/>
</dbReference>
<dbReference type="GO" id="GO:0005737">
    <property type="term" value="C:cytoplasm"/>
    <property type="evidence" value="ECO:0007669"/>
    <property type="project" value="UniProtKB-SubCell"/>
</dbReference>
<dbReference type="EMBL" id="SZZH01000001">
    <property type="protein sequence ID" value="TKV60644.1"/>
    <property type="molecule type" value="Genomic_DNA"/>
</dbReference>
<keyword evidence="1 3" id="KW-0547">Nucleotide-binding</keyword>
<dbReference type="NCBIfam" id="NF002879">
    <property type="entry name" value="PRK03333.1"/>
    <property type="match status" value="1"/>
</dbReference>
<dbReference type="UniPathway" id="UPA00241">
    <property type="reaction ID" value="UER00356"/>
</dbReference>
<evidence type="ECO:0000256" key="2">
    <source>
        <dbReference type="ARBA" id="ARBA00022840"/>
    </source>
</evidence>